<dbReference type="EMBL" id="VUJU01009701">
    <property type="protein sequence ID" value="KAF0718228.1"/>
    <property type="molecule type" value="Genomic_DNA"/>
</dbReference>
<dbReference type="AlphaFoldDB" id="A0A6G0W3T0"/>
<feature type="non-terminal residue" evidence="2">
    <location>
        <position position="1"/>
    </location>
</feature>
<comment type="caution">
    <text evidence="2">The sequence shown here is derived from an EMBL/GenBank/DDBJ whole genome shotgun (WGS) entry which is preliminary data.</text>
</comment>
<protein>
    <submittedName>
        <fullName evidence="2">Uncharacterized protein</fullName>
    </submittedName>
</protein>
<proteinExistence type="predicted"/>
<gene>
    <name evidence="2" type="ORF">FWK35_00030668</name>
</gene>
<dbReference type="PANTHER" id="PTHR33480">
    <property type="entry name" value="SET DOMAIN-CONTAINING PROTEIN-RELATED"/>
    <property type="match status" value="1"/>
</dbReference>
<dbReference type="PANTHER" id="PTHR33480:SF1">
    <property type="entry name" value="TYR RECOMBINASE DOMAIN-CONTAINING PROTEIN"/>
    <property type="match status" value="1"/>
</dbReference>
<evidence type="ECO:0000313" key="2">
    <source>
        <dbReference type="EMBL" id="KAF0718228.1"/>
    </source>
</evidence>
<dbReference type="OrthoDB" id="5376140at2759"/>
<accession>A0A6G0W3T0</accession>
<keyword evidence="3" id="KW-1185">Reference proteome</keyword>
<sequence length="712" mass="82301">SSKRKVTSGASVITSEEAIQMLREKDNEKKTPKKKKKRVATIQEDTEKNENEIIDKVINNNINFDDDLLLNLSVCSNESDLLNEIERADIELALQENLERSEHQIGDWLLIKYYVGKSQKTVYYVGTVHEIKNQIYKMRFLKFKNENKNSTSFIYSNNDDIDEIDENNIICRLPESSIGRRAKHDMEYYINSGQSTFLLKSNDNLFDKEVNVPKTSKDNSSTLPESEKVVTDDIHILLNNVETEVAAEPYFTNLIDSDVTKSLLNEDENLYNEEVNVLKTSKENSILPESEKVVTDDIHILLNNVETEAIQPTLKNWNNFNDGYYLAPSETDQQQYSVEDSNFDKLMQNDPYNIENETVDILTSESNQNSITNYIGLRPRKYCVMKNSSYSESSVHSDYDSKSDYLPQNINLTCESSDEIPYKSDLDIDQFNDIHTSDISQQSTSHTILNQKDILNNEVIESTKIIKKGYKFNGLVETSKIKQISNKRCRNKTTNCIYCEKNVTNFTRHIIRNHSMEFEVARYLSLPKGSKERVELADNLRKRGNFLCNVEEVELIKPVRRPNEYSKTIPDSSNYLPCKHCYGMYKKKYLYRHEKKCKSANTKQLGRNRAHSNAQNLLLAFSNTDQDLMTKVFPRMAVDNISFVAKSDELIKAFGSRYLKSHKEKHLVHVVTQKMRTLARLLIQMQLEDPSIKKLQECLVPKHFDLIVKAVA</sequence>
<evidence type="ECO:0000313" key="3">
    <source>
        <dbReference type="Proteomes" id="UP000478052"/>
    </source>
</evidence>
<evidence type="ECO:0000256" key="1">
    <source>
        <dbReference type="SAM" id="MobiDB-lite"/>
    </source>
</evidence>
<reference evidence="2 3" key="1">
    <citation type="submission" date="2019-08" db="EMBL/GenBank/DDBJ databases">
        <title>Whole genome of Aphis craccivora.</title>
        <authorList>
            <person name="Voronova N.V."/>
            <person name="Shulinski R.S."/>
            <person name="Bandarenka Y.V."/>
            <person name="Zhorov D.G."/>
            <person name="Warner D."/>
        </authorList>
    </citation>
    <scope>NUCLEOTIDE SEQUENCE [LARGE SCALE GENOMIC DNA]</scope>
    <source>
        <strain evidence="2">180601</strain>
        <tissue evidence="2">Whole Body</tissue>
    </source>
</reference>
<feature type="region of interest" description="Disordered" evidence="1">
    <location>
        <begin position="17"/>
        <end position="40"/>
    </location>
</feature>
<name>A0A6G0W3T0_APHCR</name>
<organism evidence="2 3">
    <name type="scientific">Aphis craccivora</name>
    <name type="common">Cowpea aphid</name>
    <dbReference type="NCBI Taxonomy" id="307492"/>
    <lineage>
        <taxon>Eukaryota</taxon>
        <taxon>Metazoa</taxon>
        <taxon>Ecdysozoa</taxon>
        <taxon>Arthropoda</taxon>
        <taxon>Hexapoda</taxon>
        <taxon>Insecta</taxon>
        <taxon>Pterygota</taxon>
        <taxon>Neoptera</taxon>
        <taxon>Paraneoptera</taxon>
        <taxon>Hemiptera</taxon>
        <taxon>Sternorrhyncha</taxon>
        <taxon>Aphidomorpha</taxon>
        <taxon>Aphidoidea</taxon>
        <taxon>Aphididae</taxon>
        <taxon>Aphidini</taxon>
        <taxon>Aphis</taxon>
        <taxon>Aphis</taxon>
    </lineage>
</organism>
<dbReference type="Proteomes" id="UP000478052">
    <property type="component" value="Unassembled WGS sequence"/>
</dbReference>